<comment type="caution">
    <text evidence="1">The sequence shown here is derived from an EMBL/GenBank/DDBJ whole genome shotgun (WGS) entry which is preliminary data.</text>
</comment>
<evidence type="ECO:0000313" key="1">
    <source>
        <dbReference type="EMBL" id="GMH13476.1"/>
    </source>
</evidence>
<proteinExistence type="predicted"/>
<dbReference type="AlphaFoldDB" id="A0AAD3SNA8"/>
<sequence length="148" mass="16494">MPANQDHSTGLCCKIGLMAARKDCFFYKRMERPYQTPMENFSSWPFLSPAASNILHPCLHTVYIVNSSSSESGACCSANSFHPRAGNIKQQREKKKRVLLLVICNNKLLICVDYKTIALGKKMLEHSKDLPLVSVVLGGVFSAQIFRG</sequence>
<reference evidence="1" key="1">
    <citation type="submission" date="2023-05" db="EMBL/GenBank/DDBJ databases">
        <title>Nepenthes gracilis genome sequencing.</title>
        <authorList>
            <person name="Fukushima K."/>
        </authorList>
    </citation>
    <scope>NUCLEOTIDE SEQUENCE</scope>
    <source>
        <strain evidence="1">SING2019-196</strain>
    </source>
</reference>
<dbReference type="Proteomes" id="UP001279734">
    <property type="component" value="Unassembled WGS sequence"/>
</dbReference>
<keyword evidence="2" id="KW-1185">Reference proteome</keyword>
<accession>A0AAD3SNA8</accession>
<evidence type="ECO:0000313" key="2">
    <source>
        <dbReference type="Proteomes" id="UP001279734"/>
    </source>
</evidence>
<protein>
    <submittedName>
        <fullName evidence="1">Uncharacterized protein</fullName>
    </submittedName>
</protein>
<organism evidence="1 2">
    <name type="scientific">Nepenthes gracilis</name>
    <name type="common">Slender pitcher plant</name>
    <dbReference type="NCBI Taxonomy" id="150966"/>
    <lineage>
        <taxon>Eukaryota</taxon>
        <taxon>Viridiplantae</taxon>
        <taxon>Streptophyta</taxon>
        <taxon>Embryophyta</taxon>
        <taxon>Tracheophyta</taxon>
        <taxon>Spermatophyta</taxon>
        <taxon>Magnoliopsida</taxon>
        <taxon>eudicotyledons</taxon>
        <taxon>Gunneridae</taxon>
        <taxon>Pentapetalae</taxon>
        <taxon>Caryophyllales</taxon>
        <taxon>Nepenthaceae</taxon>
        <taxon>Nepenthes</taxon>
    </lineage>
</organism>
<dbReference type="EMBL" id="BSYO01000013">
    <property type="protein sequence ID" value="GMH13476.1"/>
    <property type="molecule type" value="Genomic_DNA"/>
</dbReference>
<name>A0AAD3SNA8_NEPGR</name>
<gene>
    <name evidence="1" type="ORF">Nepgr_015317</name>
</gene>